<sequence>MKKSLVTILSLFFMLNIMIPVHGEVNYSSNYLSTKSKPVSAAVFMHPILSIETVLEKDLGFSKEEVEKSKALGENAFDLAKKNGITKEQLKDSIIEVKCRKVDEVFNRGFVTTKLANMMKGIIKSRTEKWDGSF</sequence>
<dbReference type="eggNOG" id="ENOG50327CR">
    <property type="taxonomic scope" value="Bacteria"/>
</dbReference>
<name>R4KC80_CLOPA</name>
<dbReference type="AlphaFoldDB" id="R4KC80"/>
<dbReference type="EMBL" id="CP003261">
    <property type="protein sequence ID" value="AGK98129.1"/>
    <property type="molecule type" value="Genomic_DNA"/>
</dbReference>
<evidence type="ECO:0000313" key="1">
    <source>
        <dbReference type="EMBL" id="AGK98129.1"/>
    </source>
</evidence>
<gene>
    <name evidence="1" type="ORF">Clopa_3333</name>
</gene>
<organism evidence="1 2">
    <name type="scientific">Clostridium pasteurianum BC1</name>
    <dbReference type="NCBI Taxonomy" id="86416"/>
    <lineage>
        <taxon>Bacteria</taxon>
        <taxon>Bacillati</taxon>
        <taxon>Bacillota</taxon>
        <taxon>Clostridia</taxon>
        <taxon>Eubacteriales</taxon>
        <taxon>Clostridiaceae</taxon>
        <taxon>Clostridium</taxon>
    </lineage>
</organism>
<dbReference type="HOGENOM" id="CLU_1892565_0_0_9"/>
<dbReference type="KEGG" id="cpas:Clopa_3333"/>
<dbReference type="PATRIC" id="fig|86416.3.peg.3326"/>
<dbReference type="RefSeq" id="WP_015616414.1">
    <property type="nucleotide sequence ID" value="NC_021182.1"/>
</dbReference>
<keyword evidence="2" id="KW-1185">Reference proteome</keyword>
<dbReference type="STRING" id="86416.Clopa_3333"/>
<dbReference type="Proteomes" id="UP000013523">
    <property type="component" value="Chromosome"/>
</dbReference>
<protein>
    <submittedName>
        <fullName evidence="1">Uncharacterized protein</fullName>
    </submittedName>
</protein>
<dbReference type="OrthoDB" id="1909535at2"/>
<proteinExistence type="predicted"/>
<accession>R4KC80</accession>
<evidence type="ECO:0000313" key="2">
    <source>
        <dbReference type="Proteomes" id="UP000013523"/>
    </source>
</evidence>
<reference evidence="1 2" key="1">
    <citation type="submission" date="2012-01" db="EMBL/GenBank/DDBJ databases">
        <title>Complete sequence of chromosome of Clostridium pasteurianum BC1.</title>
        <authorList>
            <consortium name="US DOE Joint Genome Institute"/>
            <person name="Lucas S."/>
            <person name="Han J."/>
            <person name="Lapidus A."/>
            <person name="Cheng J.-F."/>
            <person name="Goodwin L."/>
            <person name="Pitluck S."/>
            <person name="Peters L."/>
            <person name="Mikhailova N."/>
            <person name="Teshima H."/>
            <person name="Detter J.C."/>
            <person name="Han C."/>
            <person name="Tapia R."/>
            <person name="Land M."/>
            <person name="Hauser L."/>
            <person name="Kyrpides N."/>
            <person name="Ivanova N."/>
            <person name="Pagani I."/>
            <person name="Dunn J."/>
            <person name="Taghavi S."/>
            <person name="Francis A."/>
            <person name="van der Lelie D."/>
            <person name="Woyke T."/>
        </authorList>
    </citation>
    <scope>NUCLEOTIDE SEQUENCE [LARGE SCALE GENOMIC DNA]</scope>
    <source>
        <strain evidence="1 2">BC1</strain>
    </source>
</reference>